<name>A0AAD3DVK1_9CHLO</name>
<evidence type="ECO:0000313" key="2">
    <source>
        <dbReference type="Proteomes" id="UP001054857"/>
    </source>
</evidence>
<evidence type="ECO:0000313" key="1">
    <source>
        <dbReference type="EMBL" id="GFR47423.1"/>
    </source>
</evidence>
<gene>
    <name evidence="1" type="ORF">Agub_g9044</name>
</gene>
<reference evidence="1 2" key="1">
    <citation type="journal article" date="2021" name="Sci. Rep.">
        <title>Genome sequencing of the multicellular alga Astrephomene provides insights into convergent evolution of germ-soma differentiation.</title>
        <authorList>
            <person name="Yamashita S."/>
            <person name="Yamamoto K."/>
            <person name="Matsuzaki R."/>
            <person name="Suzuki S."/>
            <person name="Yamaguchi H."/>
            <person name="Hirooka S."/>
            <person name="Minakuchi Y."/>
            <person name="Miyagishima S."/>
            <person name="Kawachi M."/>
            <person name="Toyoda A."/>
            <person name="Nozaki H."/>
        </authorList>
    </citation>
    <scope>NUCLEOTIDE SEQUENCE [LARGE SCALE GENOMIC DNA]</scope>
    <source>
        <strain evidence="1 2">NIES-4017</strain>
    </source>
</reference>
<accession>A0AAD3DVK1</accession>
<feature type="non-terminal residue" evidence="1">
    <location>
        <position position="1"/>
    </location>
</feature>
<keyword evidence="2" id="KW-1185">Reference proteome</keyword>
<sequence length="115" mass="11093">AGWAGEQVVWSSYELPYVATYSEAAGRLAFWVVSRAQLSPELLGDLPDIPAATPLPAGVGGGVGAAAAAGGVPGPMTASHMGGLGLGLGPPGSNMSLAAGGGGVVTPASRVSMFS</sequence>
<dbReference type="AlphaFoldDB" id="A0AAD3DVK1"/>
<organism evidence="1 2">
    <name type="scientific">Astrephomene gubernaculifera</name>
    <dbReference type="NCBI Taxonomy" id="47775"/>
    <lineage>
        <taxon>Eukaryota</taxon>
        <taxon>Viridiplantae</taxon>
        <taxon>Chlorophyta</taxon>
        <taxon>core chlorophytes</taxon>
        <taxon>Chlorophyceae</taxon>
        <taxon>CS clade</taxon>
        <taxon>Chlamydomonadales</taxon>
        <taxon>Astrephomenaceae</taxon>
        <taxon>Astrephomene</taxon>
    </lineage>
</organism>
<dbReference type="EMBL" id="BMAR01000018">
    <property type="protein sequence ID" value="GFR47423.1"/>
    <property type="molecule type" value="Genomic_DNA"/>
</dbReference>
<feature type="non-terminal residue" evidence="1">
    <location>
        <position position="115"/>
    </location>
</feature>
<protein>
    <submittedName>
        <fullName evidence="1">Uncharacterized protein</fullName>
    </submittedName>
</protein>
<dbReference type="Proteomes" id="UP001054857">
    <property type="component" value="Unassembled WGS sequence"/>
</dbReference>
<proteinExistence type="predicted"/>
<comment type="caution">
    <text evidence="1">The sequence shown here is derived from an EMBL/GenBank/DDBJ whole genome shotgun (WGS) entry which is preliminary data.</text>
</comment>